<dbReference type="InterPro" id="IPR021401">
    <property type="entry name" value="DUF3040"/>
</dbReference>
<feature type="transmembrane region" description="Helical" evidence="1">
    <location>
        <begin position="36"/>
        <end position="54"/>
    </location>
</feature>
<keyword evidence="3" id="KW-1185">Reference proteome</keyword>
<dbReference type="Pfam" id="PF11239">
    <property type="entry name" value="DUF3040"/>
    <property type="match status" value="1"/>
</dbReference>
<name>A0ABP9EWW9_9PSEU</name>
<evidence type="ECO:0000313" key="3">
    <source>
        <dbReference type="Proteomes" id="UP001500457"/>
    </source>
</evidence>
<evidence type="ECO:0000256" key="1">
    <source>
        <dbReference type="SAM" id="Phobius"/>
    </source>
</evidence>
<dbReference type="RefSeq" id="WP_274230388.1">
    <property type="nucleotide sequence ID" value="NZ_BAABHQ010000017.1"/>
</dbReference>
<dbReference type="EMBL" id="BAABHQ010000017">
    <property type="protein sequence ID" value="GAA4889217.1"/>
    <property type="molecule type" value="Genomic_DNA"/>
</dbReference>
<keyword evidence="1" id="KW-0812">Transmembrane</keyword>
<keyword evidence="1" id="KW-1133">Transmembrane helix</keyword>
<keyword evidence="1" id="KW-0472">Membrane</keyword>
<accession>A0ABP9EWW9</accession>
<sequence>MLDEREQRILADIERQIEASDPGLARLARTKDERRSYWRAVAVLVLGVLFGLGLASLGPVGHGLLLILTSAVPLALWHWRRPGSIRPGSERPPRV</sequence>
<protein>
    <recommendedName>
        <fullName evidence="4">DUF3040 family protein</fullName>
    </recommendedName>
</protein>
<dbReference type="Proteomes" id="UP001500457">
    <property type="component" value="Unassembled WGS sequence"/>
</dbReference>
<reference evidence="3" key="1">
    <citation type="journal article" date="2019" name="Int. J. Syst. Evol. Microbiol.">
        <title>The Global Catalogue of Microorganisms (GCM) 10K type strain sequencing project: providing services to taxonomists for standard genome sequencing and annotation.</title>
        <authorList>
            <consortium name="The Broad Institute Genomics Platform"/>
            <consortium name="The Broad Institute Genome Sequencing Center for Infectious Disease"/>
            <person name="Wu L."/>
            <person name="Ma J."/>
        </authorList>
    </citation>
    <scope>NUCLEOTIDE SEQUENCE [LARGE SCALE GENOMIC DNA]</scope>
    <source>
        <strain evidence="3">JCM 17983</strain>
    </source>
</reference>
<evidence type="ECO:0000313" key="2">
    <source>
        <dbReference type="EMBL" id="GAA4889217.1"/>
    </source>
</evidence>
<organism evidence="2 3">
    <name type="scientific">Actinomycetospora straminea</name>
    <dbReference type="NCBI Taxonomy" id="663607"/>
    <lineage>
        <taxon>Bacteria</taxon>
        <taxon>Bacillati</taxon>
        <taxon>Actinomycetota</taxon>
        <taxon>Actinomycetes</taxon>
        <taxon>Pseudonocardiales</taxon>
        <taxon>Pseudonocardiaceae</taxon>
        <taxon>Actinomycetospora</taxon>
    </lineage>
</organism>
<evidence type="ECO:0008006" key="4">
    <source>
        <dbReference type="Google" id="ProtNLM"/>
    </source>
</evidence>
<gene>
    <name evidence="2" type="ORF">GCM10023203_48000</name>
</gene>
<feature type="transmembrane region" description="Helical" evidence="1">
    <location>
        <begin position="60"/>
        <end position="79"/>
    </location>
</feature>
<proteinExistence type="predicted"/>
<comment type="caution">
    <text evidence="2">The sequence shown here is derived from an EMBL/GenBank/DDBJ whole genome shotgun (WGS) entry which is preliminary data.</text>
</comment>